<evidence type="ECO:0000256" key="1">
    <source>
        <dbReference type="SAM" id="MobiDB-lite"/>
    </source>
</evidence>
<feature type="region of interest" description="Disordered" evidence="1">
    <location>
        <begin position="1"/>
        <end position="118"/>
    </location>
</feature>
<sequence length="243" mass="28022">MRLHRTSTEGMPDLEEEEEEEEDRDELDCAPRCQQQQQQQTTACPARLSAKCRVQAQEPRTDPTQSGSTPKVMERQHRLIKRAGQQMQLDGKDHYRQKGRNGKIQTAEKKESSSHRPLKYDRQLQCGIVGSAADASERTNGHRERGNRISAHRWLAVGCLEKLTRCNSTHMEVRPCVRRRSEDWYDPLEPGPPLHKRPAPNYIPDITLSRPRTMVSGAGEEHRRYRRTQIIRQCKHADQTDAA</sequence>
<gene>
    <name evidence="2" type="ORF">F2P81_017320</name>
</gene>
<evidence type="ECO:0000313" key="3">
    <source>
        <dbReference type="Proteomes" id="UP000438429"/>
    </source>
</evidence>
<dbReference type="Proteomes" id="UP000438429">
    <property type="component" value="Unassembled WGS sequence"/>
</dbReference>
<organism evidence="2 3">
    <name type="scientific">Scophthalmus maximus</name>
    <name type="common">Turbot</name>
    <name type="synonym">Psetta maxima</name>
    <dbReference type="NCBI Taxonomy" id="52904"/>
    <lineage>
        <taxon>Eukaryota</taxon>
        <taxon>Metazoa</taxon>
        <taxon>Chordata</taxon>
        <taxon>Craniata</taxon>
        <taxon>Vertebrata</taxon>
        <taxon>Euteleostomi</taxon>
        <taxon>Actinopterygii</taxon>
        <taxon>Neopterygii</taxon>
        <taxon>Teleostei</taxon>
        <taxon>Neoteleostei</taxon>
        <taxon>Acanthomorphata</taxon>
        <taxon>Carangaria</taxon>
        <taxon>Pleuronectiformes</taxon>
        <taxon>Pleuronectoidei</taxon>
        <taxon>Scophthalmidae</taxon>
        <taxon>Scophthalmus</taxon>
    </lineage>
</organism>
<accession>A0A6A4SDF6</accession>
<feature type="region of interest" description="Disordered" evidence="1">
    <location>
        <begin position="189"/>
        <end position="224"/>
    </location>
</feature>
<name>A0A6A4SDF6_SCOMX</name>
<feature type="compositionally biased region" description="Basic and acidic residues" evidence="1">
    <location>
        <begin position="106"/>
        <end position="118"/>
    </location>
</feature>
<dbReference type="EMBL" id="VEVO01000015">
    <property type="protein sequence ID" value="KAF0030589.1"/>
    <property type="molecule type" value="Genomic_DNA"/>
</dbReference>
<proteinExistence type="predicted"/>
<feature type="compositionally biased region" description="Acidic residues" evidence="1">
    <location>
        <begin position="12"/>
        <end position="28"/>
    </location>
</feature>
<dbReference type="AlphaFoldDB" id="A0A6A4SDF6"/>
<protein>
    <submittedName>
        <fullName evidence="2">Uncharacterized protein</fullName>
    </submittedName>
</protein>
<comment type="caution">
    <text evidence="2">The sequence shown here is derived from an EMBL/GenBank/DDBJ whole genome shotgun (WGS) entry which is preliminary data.</text>
</comment>
<evidence type="ECO:0000313" key="2">
    <source>
        <dbReference type="EMBL" id="KAF0030589.1"/>
    </source>
</evidence>
<reference evidence="2 3" key="1">
    <citation type="submission" date="2019-06" db="EMBL/GenBank/DDBJ databases">
        <title>Draft genomes of female and male turbot (Scophthalmus maximus).</title>
        <authorList>
            <person name="Xu H."/>
            <person name="Xu X.-W."/>
            <person name="Shao C."/>
            <person name="Chen S."/>
        </authorList>
    </citation>
    <scope>NUCLEOTIDE SEQUENCE [LARGE SCALE GENOMIC DNA]</scope>
    <source>
        <strain evidence="2">Ysfricsl-2016a</strain>
        <tissue evidence="2">Blood</tissue>
    </source>
</reference>